<feature type="compositionally biased region" description="Polar residues" evidence="1">
    <location>
        <begin position="293"/>
        <end position="304"/>
    </location>
</feature>
<proteinExistence type="predicted"/>
<reference evidence="2" key="1">
    <citation type="submission" date="2021-06" db="EMBL/GenBank/DDBJ databases">
        <authorList>
            <person name="Kallberg Y."/>
            <person name="Tangrot J."/>
            <person name="Rosling A."/>
        </authorList>
    </citation>
    <scope>NUCLEOTIDE SEQUENCE</scope>
    <source>
        <strain evidence="2">CL551</strain>
    </source>
</reference>
<evidence type="ECO:0000256" key="1">
    <source>
        <dbReference type="SAM" id="MobiDB-lite"/>
    </source>
</evidence>
<name>A0A9N9A7J9_9GLOM</name>
<feature type="compositionally biased region" description="Pro residues" evidence="1">
    <location>
        <begin position="211"/>
        <end position="228"/>
    </location>
</feature>
<dbReference type="EMBL" id="CAJVPV010002190">
    <property type="protein sequence ID" value="CAG8520303.1"/>
    <property type="molecule type" value="Genomic_DNA"/>
</dbReference>
<dbReference type="Proteomes" id="UP000789342">
    <property type="component" value="Unassembled WGS sequence"/>
</dbReference>
<keyword evidence="3" id="KW-1185">Reference proteome</keyword>
<feature type="region of interest" description="Disordered" evidence="1">
    <location>
        <begin position="287"/>
        <end position="308"/>
    </location>
</feature>
<organism evidence="2 3">
    <name type="scientific">Acaulospora morrowiae</name>
    <dbReference type="NCBI Taxonomy" id="94023"/>
    <lineage>
        <taxon>Eukaryota</taxon>
        <taxon>Fungi</taxon>
        <taxon>Fungi incertae sedis</taxon>
        <taxon>Mucoromycota</taxon>
        <taxon>Glomeromycotina</taxon>
        <taxon>Glomeromycetes</taxon>
        <taxon>Diversisporales</taxon>
        <taxon>Acaulosporaceae</taxon>
        <taxon>Acaulospora</taxon>
    </lineage>
</organism>
<comment type="caution">
    <text evidence="2">The sequence shown here is derived from an EMBL/GenBank/DDBJ whole genome shotgun (WGS) entry which is preliminary data.</text>
</comment>
<feature type="region of interest" description="Disordered" evidence="1">
    <location>
        <begin position="35"/>
        <end position="66"/>
    </location>
</feature>
<evidence type="ECO:0000313" key="3">
    <source>
        <dbReference type="Proteomes" id="UP000789342"/>
    </source>
</evidence>
<dbReference type="AlphaFoldDB" id="A0A9N9A7J9"/>
<feature type="compositionally biased region" description="Polar residues" evidence="1">
    <location>
        <begin position="460"/>
        <end position="472"/>
    </location>
</feature>
<feature type="region of interest" description="Disordered" evidence="1">
    <location>
        <begin position="394"/>
        <end position="535"/>
    </location>
</feature>
<sequence length="802" mass="89589">EKCPNEIFCSYEFYQKFSLTVSKYPRDFIDYNRTSIPSEEAENGSNRPDPDFLRRTKSPTDEYSDESLYCTPKRMSEIFEGAASRGHSAHDLRWIDITKFSGGLTKIKKIQDGENADDAQITPRTTASTIVNNLREKVLSIAVDEKSLLSDTTRIPSPRTQGRTSSIGTWSSSPKIKSVSMRTLSDARHIDLDEREQTNIKKRFSRARTPPLTPPPTTPPLTTPPLTPPPMTPPVTPLPVLSQKGSIHTVHAMERKPSKSGIGRSLLKRTVVVKRNGATIRKVPRRRLPMEASATSNPATSNDPTDMEADHLPLRVKGLPWLPGPPRPPKLLHASLVPLPHHIQQSTLQKSNSNSNSTPLLLHANKNLNEKIDPKAGNRASQIFRRKLLEQSISMSFGGRLQPPQRQPKRRKTRKGSNANLEERRLRRERKRKEQNAANFRNDNSEKVKRHDEESMIKKNMNQHFLKSPRSNANRRTKSNSARRAERKSKYPYTSGSISDSPFPKHLSSRKTSQKNRQPRIPKKFTTPPGPPLISMTPGTLSPTEGYNFFADFDDTMVERKFSVDSATLGHSHSLVTNSTSPVASPKSQKHSFFSIFGKRDHNKSSASTVPSPTTPRSMHFGLSPLSPRSPRSPTRSSNVSPSRSVSPVSRPASPLKSPGRSRNNSEPLNAHNKEMTEFEKAERLRKEQNLENIIAQVEFEKRRPNSKMKAIKSALIATTTSCTLPVSPVTCAVRNFNSPSSDLISRIDPSLEDEGSVCESFSYRGESSRGPGHMTEGVRSNKYGSNDGVVIKMTLTPPLLQ</sequence>
<gene>
    <name evidence="2" type="ORF">AMORRO_LOCUS4169</name>
</gene>
<protein>
    <submittedName>
        <fullName evidence="2">12078_t:CDS:1</fullName>
    </submittedName>
</protein>
<feature type="compositionally biased region" description="Basic and acidic residues" evidence="1">
    <location>
        <begin position="48"/>
        <end position="60"/>
    </location>
</feature>
<dbReference type="OrthoDB" id="2409258at2759"/>
<feature type="region of interest" description="Disordered" evidence="1">
    <location>
        <begin position="152"/>
        <end position="174"/>
    </location>
</feature>
<feature type="compositionally biased region" description="Low complexity" evidence="1">
    <location>
        <begin position="605"/>
        <end position="656"/>
    </location>
</feature>
<feature type="non-terminal residue" evidence="2">
    <location>
        <position position="802"/>
    </location>
</feature>
<feature type="region of interest" description="Disordered" evidence="1">
    <location>
        <begin position="762"/>
        <end position="784"/>
    </location>
</feature>
<accession>A0A9N9A7J9</accession>
<feature type="compositionally biased region" description="Basic and acidic residues" evidence="1">
    <location>
        <begin position="672"/>
        <end position="684"/>
    </location>
</feature>
<evidence type="ECO:0000313" key="2">
    <source>
        <dbReference type="EMBL" id="CAG8520303.1"/>
    </source>
</evidence>
<feature type="region of interest" description="Disordered" evidence="1">
    <location>
        <begin position="194"/>
        <end position="228"/>
    </location>
</feature>
<feature type="compositionally biased region" description="Basic and acidic residues" evidence="1">
    <location>
        <begin position="443"/>
        <end position="457"/>
    </location>
</feature>
<feature type="compositionally biased region" description="Basic residues" evidence="1">
    <location>
        <begin position="507"/>
        <end position="523"/>
    </location>
</feature>
<feature type="region of interest" description="Disordered" evidence="1">
    <location>
        <begin position="597"/>
        <end position="684"/>
    </location>
</feature>